<reference evidence="1" key="1">
    <citation type="submission" date="2020-05" db="EMBL/GenBank/DDBJ databases">
        <title>Large-scale comparative analyses of tick genomes elucidate their genetic diversity and vector capacities.</title>
        <authorList>
            <person name="Jia N."/>
            <person name="Wang J."/>
            <person name="Shi W."/>
            <person name="Du L."/>
            <person name="Sun Y."/>
            <person name="Zhan W."/>
            <person name="Jiang J."/>
            <person name="Wang Q."/>
            <person name="Zhang B."/>
            <person name="Ji P."/>
            <person name="Sakyi L.B."/>
            <person name="Cui X."/>
            <person name="Yuan T."/>
            <person name="Jiang B."/>
            <person name="Yang W."/>
            <person name="Lam T.T.-Y."/>
            <person name="Chang Q."/>
            <person name="Ding S."/>
            <person name="Wang X."/>
            <person name="Zhu J."/>
            <person name="Ruan X."/>
            <person name="Zhao L."/>
            <person name="Wei J."/>
            <person name="Que T."/>
            <person name="Du C."/>
            <person name="Cheng J."/>
            <person name="Dai P."/>
            <person name="Han X."/>
            <person name="Huang E."/>
            <person name="Gao Y."/>
            <person name="Liu J."/>
            <person name="Shao H."/>
            <person name="Ye R."/>
            <person name="Li L."/>
            <person name="Wei W."/>
            <person name="Wang X."/>
            <person name="Wang C."/>
            <person name="Yang T."/>
            <person name="Huo Q."/>
            <person name="Li W."/>
            <person name="Guo W."/>
            <person name="Chen H."/>
            <person name="Zhou L."/>
            <person name="Ni X."/>
            <person name="Tian J."/>
            <person name="Zhou Y."/>
            <person name="Sheng Y."/>
            <person name="Liu T."/>
            <person name="Pan Y."/>
            <person name="Xia L."/>
            <person name="Li J."/>
            <person name="Zhao F."/>
            <person name="Cao W."/>
        </authorList>
    </citation>
    <scope>NUCLEOTIDE SEQUENCE</scope>
    <source>
        <strain evidence="1">Hyas-2018</strain>
    </source>
</reference>
<gene>
    <name evidence="1" type="ORF">HPB50_020074</name>
</gene>
<evidence type="ECO:0000313" key="1">
    <source>
        <dbReference type="EMBL" id="KAH6930870.1"/>
    </source>
</evidence>
<evidence type="ECO:0000313" key="2">
    <source>
        <dbReference type="Proteomes" id="UP000821845"/>
    </source>
</evidence>
<name>A0ACB7S8B4_HYAAI</name>
<proteinExistence type="predicted"/>
<keyword evidence="2" id="KW-1185">Reference proteome</keyword>
<sequence>MLYKSCIAVLTTPTGELDAVKSTLRAAGVMWPHRPPPAERRDLLRMMFHCDYALGWSAVFRVDPWLYQNSTKAYVLTDSGFNFIVRNTFVDLLARHGELDMYAYASWCTVQVAALFANGELILNYYGHPQRALILHGAFCLSRAYIAAGKVLLRNYAREVLPLMARSGAETIALNVQTAFLERLSSWADYNFNASPLWSWDNTSMSFSVFDPVPKVNYTDVVVGEMGESFLQNWRNAWMSRTHYRAIDIKIAITAIETLAFSADIEYRKGFILLPYVFSFPYYDMNAMPSINYGGFGAQVAFAVGQRFHSTYLSEDTGGVSFNTFLSCISNVSLTAERKDAASLFAEVVSLGALVDAYRNVSDGRRLIFLERLTGVQLLFIAICYAKCIGSYYVVDDTMCNLVLQNVPEFSDAFGCAPGTPMNPRQQCRLFDRSFTARATSYKEEEPRAEKTDAAGIAARHPAFSSSDRKRPAYPQLNSDPTAPGHEAPTHGVAHPQTIPRKDSDQLRKLGARRGSERHSHTAATYGRRPSNEPQQPAGVPRRESGESNMPGVRKKASHRRHSQPQHSRSMLTLRDSLSRASGAGSHMRYSSAATFSGMESGRRTSLPPAVIAAAAAALRVPLSARRASQWSRLSTIMRHPLTALFYIVVPALCLTVCLGVLFTLLSSLLDRGDASQPATCTTHACREYALRLTASLNWSVDPCHSFTRFVCDGWRQRQLFGVHEESFGAASDRITRIVRTITVPPTGQDWLQRAAKLYRTCIGLLATGTCELDAVKAALRAAGVMWPHPPPRAERRDLIRMMFHCDYTLGWSALFRVDPKLYQNSTKAYVLTDSGFNVILRKYQERSTVAQHVHYFNRLRNAFRDKDANGAADVVTLKDMQQLEDKMYGPLIADFNKNAPSTMTVPDDVVYKASANLSMKRWTEVIKNEGVEVIGQMEFRTWNLPFFSTFVDLLVRHGELEMYALVSWCTVAALFANAELIMNFYGHPRRAAILHSAFCLSRAYIAAGKVLLRNYAREVLPLMARPQAETIALKVQAAFFERLSAWADYNANVSIMKYDNCRSWDNISLSFSVFDPVPKVEFTDIIVGEMGDSFLQNWRNAWMSRTHYRGFDIKIAITAIETLAFSADIEYRKGYILLPYVFSFPYYDRNSMPSINYGGFGAQVAFAVGQRFHSTYLSEDAGGDSFNSFMSCISNLSLSAQHKDAASLFAEVVSLGAVVDTYRNASDGRRLVLMERMTGEQLLFVAICYSQCIGSYYVVDDSMCDAVLQNVPEFSKAYSCAPGTPMNPYNQCRLF</sequence>
<dbReference type="Proteomes" id="UP000821845">
    <property type="component" value="Chromosome 5"/>
</dbReference>
<organism evidence="1 2">
    <name type="scientific">Hyalomma asiaticum</name>
    <name type="common">Tick</name>
    <dbReference type="NCBI Taxonomy" id="266040"/>
    <lineage>
        <taxon>Eukaryota</taxon>
        <taxon>Metazoa</taxon>
        <taxon>Ecdysozoa</taxon>
        <taxon>Arthropoda</taxon>
        <taxon>Chelicerata</taxon>
        <taxon>Arachnida</taxon>
        <taxon>Acari</taxon>
        <taxon>Parasitiformes</taxon>
        <taxon>Ixodida</taxon>
        <taxon>Ixodoidea</taxon>
        <taxon>Ixodidae</taxon>
        <taxon>Hyalomminae</taxon>
        <taxon>Hyalomma</taxon>
    </lineage>
</organism>
<dbReference type="EMBL" id="CM023485">
    <property type="protein sequence ID" value="KAH6930870.1"/>
    <property type="molecule type" value="Genomic_DNA"/>
</dbReference>
<protein>
    <submittedName>
        <fullName evidence="1">Uncharacterized protein</fullName>
    </submittedName>
</protein>
<comment type="caution">
    <text evidence="1">The sequence shown here is derived from an EMBL/GenBank/DDBJ whole genome shotgun (WGS) entry which is preliminary data.</text>
</comment>
<accession>A0ACB7S8B4</accession>